<name>A0A268P1K2_SHOCL</name>
<dbReference type="PROSITE" id="PS50983">
    <property type="entry name" value="FE_B12_PBP"/>
    <property type="match status" value="1"/>
</dbReference>
<dbReference type="EMBL" id="NPCC01000010">
    <property type="protein sequence ID" value="PAE89205.1"/>
    <property type="molecule type" value="Genomic_DNA"/>
</dbReference>
<protein>
    <recommendedName>
        <fullName evidence="8">AraC family transcriptional regulator</fullName>
    </recommendedName>
</protein>
<keyword evidence="3" id="KW-0804">Transcription</keyword>
<dbReference type="InterPro" id="IPR020449">
    <property type="entry name" value="Tscrpt_reg_AraC-type_HTH"/>
</dbReference>
<dbReference type="SUPFAM" id="SSF46689">
    <property type="entry name" value="Homeodomain-like"/>
    <property type="match status" value="2"/>
</dbReference>
<dbReference type="GO" id="GO:0003700">
    <property type="term" value="F:DNA-binding transcription factor activity"/>
    <property type="evidence" value="ECO:0007669"/>
    <property type="project" value="InterPro"/>
</dbReference>
<dbReference type="InterPro" id="IPR009057">
    <property type="entry name" value="Homeodomain-like_sf"/>
</dbReference>
<dbReference type="GO" id="GO:0043565">
    <property type="term" value="F:sequence-specific DNA binding"/>
    <property type="evidence" value="ECO:0007669"/>
    <property type="project" value="InterPro"/>
</dbReference>
<accession>A0A268P1K2</accession>
<reference evidence="6 7" key="1">
    <citation type="submission" date="2017-07" db="EMBL/GenBank/DDBJ databases">
        <title>Isolation and whole genome analysis of endospore-forming bacteria from heroin.</title>
        <authorList>
            <person name="Kalinowski J."/>
            <person name="Ahrens B."/>
            <person name="Al-Dilaimi A."/>
            <person name="Winkler A."/>
            <person name="Wibberg D."/>
            <person name="Schleenbecker U."/>
            <person name="Ruckert C."/>
            <person name="Wolfel R."/>
            <person name="Grass G."/>
        </authorList>
    </citation>
    <scope>NUCLEOTIDE SEQUENCE [LARGE SCALE GENOMIC DNA]</scope>
    <source>
        <strain evidence="6 7">7539</strain>
    </source>
</reference>
<dbReference type="SMART" id="SM00342">
    <property type="entry name" value="HTH_ARAC"/>
    <property type="match status" value="1"/>
</dbReference>
<comment type="caution">
    <text evidence="6">The sequence shown here is derived from an EMBL/GenBank/DDBJ whole genome shotgun (WGS) entry which is preliminary data.</text>
</comment>
<dbReference type="RefSeq" id="WP_095236564.1">
    <property type="nucleotide sequence ID" value="NZ_NPCC01000010.1"/>
</dbReference>
<dbReference type="AlphaFoldDB" id="A0A268P1K2"/>
<gene>
    <name evidence="6" type="ORF">CHH72_09275</name>
</gene>
<dbReference type="Pfam" id="PF01497">
    <property type="entry name" value="Peripla_BP_2"/>
    <property type="match status" value="1"/>
</dbReference>
<feature type="domain" description="HTH araC/xylS-type" evidence="4">
    <location>
        <begin position="152"/>
        <end position="250"/>
    </location>
</feature>
<sequence length="509" mass="58729">MRDWKEAVIRLEKTTTSTVSLVHSMAYADTYMLCFVQSGSLAVQVNDTKASLSPYHFYLLKPGDAYHFPGEGAEIALFRFRMYEPRENGELLQATNWHFPRRKGCANEKTADLAAALLRKNKYAFFWNQVQFPDLLYRCLEEGSNISMSGIELAKQYIEENPHARISLKTLAGLSGLHPSYLSEKFAQQTGKSVSQYAAEVKLTEAKRLIQTTTLPLKDIAHRIGYDDEFYFSRKFKKEVGLSPSQYREKKMRKLAAYDLDSLGDLLALRQIPFAAPMHPKWTKHYYELYQHEVPVHLSAYRANHDWQANMERLIDWKPDVLIAKRKLHEEERNAFTVSIPTFIDLSNAGSWKDQFILVAEALHEQNEAQRFLSHYEETAVACKQSIEKENTGSPVILRIAGEGIYLYTNPGISSLFHDVGFEGWQQSAAPLSLLELKELAPRWLWVLCLHDSQTKAFYEHVRQSEEWNGLPAVRTGQVKHLPSDLWFEYSAFAQWRKLLFLRSQLQSM</sequence>
<evidence type="ECO:0000313" key="7">
    <source>
        <dbReference type="Proteomes" id="UP000216207"/>
    </source>
</evidence>
<evidence type="ECO:0000256" key="3">
    <source>
        <dbReference type="ARBA" id="ARBA00023163"/>
    </source>
</evidence>
<proteinExistence type="predicted"/>
<dbReference type="InterPro" id="IPR018062">
    <property type="entry name" value="HTH_AraC-typ_CS"/>
</dbReference>
<keyword evidence="2" id="KW-0238">DNA-binding</keyword>
<feature type="domain" description="Fe/B12 periplasmic-binding" evidence="5">
    <location>
        <begin position="254"/>
        <end position="509"/>
    </location>
</feature>
<evidence type="ECO:0008006" key="8">
    <source>
        <dbReference type="Google" id="ProtNLM"/>
    </source>
</evidence>
<dbReference type="PANTHER" id="PTHR43280:SF2">
    <property type="entry name" value="HTH-TYPE TRANSCRIPTIONAL REGULATOR EXSA"/>
    <property type="match status" value="1"/>
</dbReference>
<dbReference type="PROSITE" id="PS00041">
    <property type="entry name" value="HTH_ARAC_FAMILY_1"/>
    <property type="match status" value="1"/>
</dbReference>
<evidence type="ECO:0000313" key="6">
    <source>
        <dbReference type="EMBL" id="PAE89205.1"/>
    </source>
</evidence>
<evidence type="ECO:0000256" key="2">
    <source>
        <dbReference type="ARBA" id="ARBA00023125"/>
    </source>
</evidence>
<dbReference type="Pfam" id="PF12833">
    <property type="entry name" value="HTH_18"/>
    <property type="match status" value="1"/>
</dbReference>
<dbReference type="Proteomes" id="UP000216207">
    <property type="component" value="Unassembled WGS sequence"/>
</dbReference>
<evidence type="ECO:0000259" key="4">
    <source>
        <dbReference type="PROSITE" id="PS01124"/>
    </source>
</evidence>
<dbReference type="SUPFAM" id="SSF53807">
    <property type="entry name" value="Helical backbone' metal receptor"/>
    <property type="match status" value="1"/>
</dbReference>
<dbReference type="Gene3D" id="1.10.10.60">
    <property type="entry name" value="Homeodomain-like"/>
    <property type="match status" value="2"/>
</dbReference>
<evidence type="ECO:0000256" key="1">
    <source>
        <dbReference type="ARBA" id="ARBA00023015"/>
    </source>
</evidence>
<dbReference type="InterPro" id="IPR002491">
    <property type="entry name" value="ABC_transptr_periplasmic_BD"/>
</dbReference>
<organism evidence="6 7">
    <name type="scientific">Shouchella clausii</name>
    <name type="common">Alkalihalobacillus clausii</name>
    <dbReference type="NCBI Taxonomy" id="79880"/>
    <lineage>
        <taxon>Bacteria</taxon>
        <taxon>Bacillati</taxon>
        <taxon>Bacillota</taxon>
        <taxon>Bacilli</taxon>
        <taxon>Bacillales</taxon>
        <taxon>Bacillaceae</taxon>
        <taxon>Shouchella</taxon>
    </lineage>
</organism>
<evidence type="ECO:0000259" key="5">
    <source>
        <dbReference type="PROSITE" id="PS50983"/>
    </source>
</evidence>
<keyword evidence="1" id="KW-0805">Transcription regulation</keyword>
<dbReference type="PANTHER" id="PTHR43280">
    <property type="entry name" value="ARAC-FAMILY TRANSCRIPTIONAL REGULATOR"/>
    <property type="match status" value="1"/>
</dbReference>
<dbReference type="PRINTS" id="PR00032">
    <property type="entry name" value="HTHARAC"/>
</dbReference>
<dbReference type="InterPro" id="IPR018060">
    <property type="entry name" value="HTH_AraC"/>
</dbReference>
<dbReference type="Gene3D" id="3.40.50.1980">
    <property type="entry name" value="Nitrogenase molybdenum iron protein domain"/>
    <property type="match status" value="2"/>
</dbReference>
<dbReference type="PROSITE" id="PS01124">
    <property type="entry name" value="HTH_ARAC_FAMILY_2"/>
    <property type="match status" value="1"/>
</dbReference>